<evidence type="ECO:0000256" key="2">
    <source>
        <dbReference type="ARBA" id="ARBA00022598"/>
    </source>
</evidence>
<evidence type="ECO:0000256" key="3">
    <source>
        <dbReference type="ARBA" id="ARBA00022741"/>
    </source>
</evidence>
<dbReference type="InterPro" id="IPR051087">
    <property type="entry name" value="Mitochondrial_ACSM"/>
</dbReference>
<comment type="similarity">
    <text evidence="1">Belongs to the ATP-dependent AMP-binding enzyme family.</text>
</comment>
<dbReference type="InterPro" id="IPR045851">
    <property type="entry name" value="AMP-bd_C_sf"/>
</dbReference>
<gene>
    <name evidence="7" type="ORF">ACFFII_03710</name>
</gene>
<dbReference type="InterPro" id="IPR000873">
    <property type="entry name" value="AMP-dep_synth/lig_dom"/>
</dbReference>
<dbReference type="InterPro" id="IPR025110">
    <property type="entry name" value="AMP-bd_C"/>
</dbReference>
<keyword evidence="3" id="KW-0547">Nucleotide-binding</keyword>
<dbReference type="Pfam" id="PF00501">
    <property type="entry name" value="AMP-binding"/>
    <property type="match status" value="1"/>
</dbReference>
<evidence type="ECO:0000256" key="4">
    <source>
        <dbReference type="ARBA" id="ARBA00022840"/>
    </source>
</evidence>
<reference evidence="7 8" key="1">
    <citation type="submission" date="2024-09" db="EMBL/GenBank/DDBJ databases">
        <authorList>
            <person name="Sun Q."/>
            <person name="Mori K."/>
        </authorList>
    </citation>
    <scope>NUCLEOTIDE SEQUENCE [LARGE SCALE GENOMIC DNA]</scope>
    <source>
        <strain evidence="7 8">KCTC 22789</strain>
    </source>
</reference>
<evidence type="ECO:0000313" key="8">
    <source>
        <dbReference type="Proteomes" id="UP001589799"/>
    </source>
</evidence>
<protein>
    <submittedName>
        <fullName evidence="7">Acyl-CoA synthetase</fullName>
    </submittedName>
</protein>
<sequence length="561" mass="60156">MTDTAAAPARPAHAEATVRFRIEDAVAGLQGDLASGLNACVECCDRHAGANRLALRWVAADGHLEDFTFEQLRDMAARVANMLVAQGIGPGDVVAGLLPRTPELMAAVLGTWRAGAVYQPLFTAFGPKAIEHRLQTAGTRLVVTDSANRAKLDGIDRPVQVATVLSAGESLREGDVDFRAALAAAPTEFQPVIRKGDDLFLMMSTSGTTGLPKGVPVPLKALLSFAAYMRDAIGLREDDVFWNIADPGWAYGLYYAVTGPLLLGQATTLNEGGFTVEGACDTITRLGVTNLAGSPTAFRQVIAAGPGAAERIRGRLRVVSSAGEPLNPEVIRWFDRHLGVPIHDHYGQTEVGMVVNNHHGLDHPVRPGSAGLTMPGWRVVVLDDAGRELEPGQPGILAIDIARSPLMWFGGYLNTDTPAIAGGYYRTGDSVEFEEDGSVSFIGRADDVITSSGYRIGPFDVESALLEHPAVREAAVVGVPDPERTEIVKAFVVLAQGHEGSAELAEELRLHVRSRLSAHAYPRCIDFVADLPKTPSGKIQRFLLRKAEIARLEQDQRQYVS</sequence>
<dbReference type="PANTHER" id="PTHR43605">
    <property type="entry name" value="ACYL-COENZYME A SYNTHETASE"/>
    <property type="match status" value="1"/>
</dbReference>
<evidence type="ECO:0000256" key="1">
    <source>
        <dbReference type="ARBA" id="ARBA00006432"/>
    </source>
</evidence>
<comment type="caution">
    <text evidence="7">The sequence shown here is derived from an EMBL/GenBank/DDBJ whole genome shotgun (WGS) entry which is preliminary data.</text>
</comment>
<keyword evidence="4" id="KW-0067">ATP-binding</keyword>
<dbReference type="CDD" id="cd05973">
    <property type="entry name" value="MACS_like_2"/>
    <property type="match status" value="1"/>
</dbReference>
<dbReference type="Pfam" id="PF13193">
    <property type="entry name" value="AMP-binding_C"/>
    <property type="match status" value="1"/>
</dbReference>
<keyword evidence="2" id="KW-0436">Ligase</keyword>
<dbReference type="RefSeq" id="WP_377697556.1">
    <property type="nucleotide sequence ID" value="NZ_JBHLWE010000013.1"/>
</dbReference>
<keyword evidence="8" id="KW-1185">Reference proteome</keyword>
<name>A0ABV6I0W5_9RHOB</name>
<dbReference type="EMBL" id="JBHLWE010000013">
    <property type="protein sequence ID" value="MFC0339870.1"/>
    <property type="molecule type" value="Genomic_DNA"/>
</dbReference>
<evidence type="ECO:0000313" key="7">
    <source>
        <dbReference type="EMBL" id="MFC0339870.1"/>
    </source>
</evidence>
<dbReference type="SUPFAM" id="SSF56801">
    <property type="entry name" value="Acetyl-CoA synthetase-like"/>
    <property type="match status" value="1"/>
</dbReference>
<evidence type="ECO:0000259" key="6">
    <source>
        <dbReference type="Pfam" id="PF13193"/>
    </source>
</evidence>
<evidence type="ECO:0000259" key="5">
    <source>
        <dbReference type="Pfam" id="PF00501"/>
    </source>
</evidence>
<dbReference type="Gene3D" id="3.40.50.12780">
    <property type="entry name" value="N-terminal domain of ligase-like"/>
    <property type="match status" value="1"/>
</dbReference>
<feature type="domain" description="AMP-dependent synthetase/ligase" evidence="5">
    <location>
        <begin position="52"/>
        <end position="399"/>
    </location>
</feature>
<accession>A0ABV6I0W5</accession>
<dbReference type="Proteomes" id="UP001589799">
    <property type="component" value="Unassembled WGS sequence"/>
</dbReference>
<dbReference type="InterPro" id="IPR042099">
    <property type="entry name" value="ANL_N_sf"/>
</dbReference>
<dbReference type="PANTHER" id="PTHR43605:SF10">
    <property type="entry name" value="ACYL-COA SYNTHETASE MEDIUM CHAIN FAMILY MEMBER 3"/>
    <property type="match status" value="1"/>
</dbReference>
<organism evidence="7 8">
    <name type="scientific">Paracoccus niistensis</name>
    <dbReference type="NCBI Taxonomy" id="632935"/>
    <lineage>
        <taxon>Bacteria</taxon>
        <taxon>Pseudomonadati</taxon>
        <taxon>Pseudomonadota</taxon>
        <taxon>Alphaproteobacteria</taxon>
        <taxon>Rhodobacterales</taxon>
        <taxon>Paracoccaceae</taxon>
        <taxon>Paracoccus</taxon>
    </lineage>
</organism>
<dbReference type="Gene3D" id="3.30.300.30">
    <property type="match status" value="1"/>
</dbReference>
<proteinExistence type="inferred from homology"/>
<feature type="domain" description="AMP-binding enzyme C-terminal" evidence="6">
    <location>
        <begin position="461"/>
        <end position="538"/>
    </location>
</feature>